<evidence type="ECO:0000259" key="3">
    <source>
        <dbReference type="Pfam" id="PF24092"/>
    </source>
</evidence>
<evidence type="ECO:0000313" key="4">
    <source>
        <dbReference type="EMBL" id="MBU3061522.1"/>
    </source>
</evidence>
<feature type="domain" description="DUF7373" evidence="2">
    <location>
        <begin position="50"/>
        <end position="247"/>
    </location>
</feature>
<dbReference type="Pfam" id="PF24092">
    <property type="entry name" value="DUF7373_C"/>
    <property type="match status" value="1"/>
</dbReference>
<feature type="domain" description="DUF7373" evidence="3">
    <location>
        <begin position="253"/>
        <end position="395"/>
    </location>
</feature>
<comment type="caution">
    <text evidence="4">The sequence shown here is derived from an EMBL/GenBank/DDBJ whole genome shotgun (WGS) entry which is preliminary data.</text>
</comment>
<gene>
    <name evidence="4" type="ORF">KO481_08290</name>
</gene>
<feature type="chain" id="PRO_5047487898" description="Serine hydrolase" evidence="1">
    <location>
        <begin position="19"/>
        <end position="396"/>
    </location>
</feature>
<evidence type="ECO:0000259" key="2">
    <source>
        <dbReference type="Pfam" id="PF24088"/>
    </source>
</evidence>
<dbReference type="RefSeq" id="WP_215916395.1">
    <property type="nucleotide sequence ID" value="NZ_JAHKNI010000002.1"/>
</dbReference>
<dbReference type="InterPro" id="IPR056463">
    <property type="entry name" value="DUF7373_C"/>
</dbReference>
<dbReference type="Pfam" id="PF24088">
    <property type="entry name" value="DUF7373"/>
    <property type="match status" value="1"/>
</dbReference>
<evidence type="ECO:0000313" key="5">
    <source>
        <dbReference type="Proteomes" id="UP000733379"/>
    </source>
</evidence>
<sequence length="396" mass="42587">MRKALALLAIGLAAPLAACGSGSSGTPATSVDVRTLEVGSYKTTPITIPAPTLQRARLAEGQQLASTVPLPMDIDPRFEYEFGNGPDQLYGFTQKAKATGLFVDDLDAQTPGFIAGLNVAAHSNPDTEISIQLFYSVLIFDSPANATAAAKILGDNQFSHTPGAQRIGIDGHPETQAFWQPGTDSQQSFTASSTYVLYTEVLDQAMVEVGMSDAGELTDVTGKVIRAVPPALANFHPTPIDRLTTIRIDRDGMIARSLFAPGGTDDSNPATVYDRHGSLLLSEDPGADRDLYTRTGMDLMAINAGRLYRTRDAENARYLADVRSTIHRLHRVAEPPANLPSAHCDETGSATAMVTIGNPPRFHCVVAYDRYVAEVWSDQIVDAHQRISAQYALLTR</sequence>
<reference evidence="4 5" key="1">
    <citation type="submission" date="2021-06" db="EMBL/GenBank/DDBJ databases">
        <title>Actinomycetes sequencing.</title>
        <authorList>
            <person name="Shan Q."/>
        </authorList>
    </citation>
    <scope>NUCLEOTIDE SEQUENCE [LARGE SCALE GENOMIC DNA]</scope>
    <source>
        <strain evidence="4 5">NEAU-G5</strain>
    </source>
</reference>
<dbReference type="EMBL" id="JAHKNI010000002">
    <property type="protein sequence ID" value="MBU3061522.1"/>
    <property type="molecule type" value="Genomic_DNA"/>
</dbReference>
<evidence type="ECO:0000256" key="1">
    <source>
        <dbReference type="SAM" id="SignalP"/>
    </source>
</evidence>
<organism evidence="4 5">
    <name type="scientific">Nocardia albiluteola</name>
    <dbReference type="NCBI Taxonomy" id="2842303"/>
    <lineage>
        <taxon>Bacteria</taxon>
        <taxon>Bacillati</taxon>
        <taxon>Actinomycetota</taxon>
        <taxon>Actinomycetes</taxon>
        <taxon>Mycobacteriales</taxon>
        <taxon>Nocardiaceae</taxon>
        <taxon>Nocardia</taxon>
    </lineage>
</organism>
<protein>
    <recommendedName>
        <fullName evidence="6">Serine hydrolase</fullName>
    </recommendedName>
</protein>
<evidence type="ECO:0008006" key="6">
    <source>
        <dbReference type="Google" id="ProtNLM"/>
    </source>
</evidence>
<keyword evidence="5" id="KW-1185">Reference proteome</keyword>
<feature type="signal peptide" evidence="1">
    <location>
        <begin position="1"/>
        <end position="18"/>
    </location>
</feature>
<accession>A0ABS6AU39</accession>
<dbReference type="InterPro" id="IPR055797">
    <property type="entry name" value="DUF7373"/>
</dbReference>
<name>A0ABS6AU39_9NOCA</name>
<proteinExistence type="predicted"/>
<dbReference type="Proteomes" id="UP000733379">
    <property type="component" value="Unassembled WGS sequence"/>
</dbReference>
<keyword evidence="1" id="KW-0732">Signal</keyword>